<dbReference type="PANTHER" id="PTHR11757">
    <property type="entry name" value="PROTEASE FAMILY S9A OLIGOPEPTIDASE"/>
    <property type="match status" value="1"/>
</dbReference>
<evidence type="ECO:0000256" key="1">
    <source>
        <dbReference type="ARBA" id="ARBA00005228"/>
    </source>
</evidence>
<evidence type="ECO:0000256" key="4">
    <source>
        <dbReference type="ARBA" id="ARBA00022825"/>
    </source>
</evidence>
<feature type="domain" description="Peptidase S9A N-terminal" evidence="6">
    <location>
        <begin position="31"/>
        <end position="428"/>
    </location>
</feature>
<dbReference type="PANTHER" id="PTHR11757:SF19">
    <property type="entry name" value="PROLYL ENDOPEPTIDASE-LIKE"/>
    <property type="match status" value="1"/>
</dbReference>
<comment type="similarity">
    <text evidence="1">Belongs to the peptidase S9A family.</text>
</comment>
<dbReference type="InterPro" id="IPR002470">
    <property type="entry name" value="Peptidase_S9A"/>
</dbReference>
<gene>
    <name evidence="7" type="primary">ptrB</name>
    <name evidence="7" type="ORF">SmB9_04900</name>
</gene>
<proteinExistence type="inferred from homology"/>
<dbReference type="InterPro" id="IPR051543">
    <property type="entry name" value="Serine_Peptidase_S9A"/>
</dbReference>
<dbReference type="SUPFAM" id="SSF53474">
    <property type="entry name" value="alpha/beta-Hydrolases"/>
    <property type="match status" value="1"/>
</dbReference>
<reference evidence="7 8" key="1">
    <citation type="submission" date="2018-06" db="EMBL/GenBank/DDBJ databases">
        <title>Complete Genome Sequence of the Microcystin-Degrading Bacterium Sphingosinicella microcystinivorans Strain B-9.</title>
        <authorList>
            <person name="Jin H."/>
            <person name="Nishizawa T."/>
            <person name="Guo Y."/>
            <person name="Nishizawa A."/>
            <person name="Park H."/>
            <person name="Kato H."/>
            <person name="Tsuji K."/>
            <person name="Harada K."/>
        </authorList>
    </citation>
    <scope>NUCLEOTIDE SEQUENCE [LARGE SCALE GENOMIC DNA]</scope>
    <source>
        <strain evidence="7 8">B9</strain>
    </source>
</reference>
<evidence type="ECO:0000256" key="3">
    <source>
        <dbReference type="ARBA" id="ARBA00022801"/>
    </source>
</evidence>
<name>A0AAD1FZG1_SPHMI</name>
<keyword evidence="4" id="KW-0720">Serine protease</keyword>
<dbReference type="Pfam" id="PF00326">
    <property type="entry name" value="Peptidase_S9"/>
    <property type="match status" value="1"/>
</dbReference>
<dbReference type="Gene3D" id="3.40.50.1820">
    <property type="entry name" value="alpha/beta hydrolase"/>
    <property type="match status" value="1"/>
</dbReference>
<dbReference type="InterPro" id="IPR023302">
    <property type="entry name" value="Pept_S9A_N"/>
</dbReference>
<evidence type="ECO:0000313" key="8">
    <source>
        <dbReference type="Proteomes" id="UP000275727"/>
    </source>
</evidence>
<keyword evidence="2" id="KW-0645">Protease</keyword>
<dbReference type="InterPro" id="IPR001375">
    <property type="entry name" value="Peptidase_S9_cat"/>
</dbReference>
<keyword evidence="3" id="KW-0378">Hydrolase</keyword>
<dbReference type="GO" id="GO:0004252">
    <property type="term" value="F:serine-type endopeptidase activity"/>
    <property type="evidence" value="ECO:0007669"/>
    <property type="project" value="InterPro"/>
</dbReference>
<organism evidence="7 8">
    <name type="scientific">Sphingosinicella microcystinivorans</name>
    <dbReference type="NCBI Taxonomy" id="335406"/>
    <lineage>
        <taxon>Bacteria</taxon>
        <taxon>Pseudomonadati</taxon>
        <taxon>Pseudomonadota</taxon>
        <taxon>Alphaproteobacteria</taxon>
        <taxon>Sphingomonadales</taxon>
        <taxon>Sphingosinicellaceae</taxon>
        <taxon>Sphingosinicella</taxon>
    </lineage>
</organism>
<dbReference type="GO" id="GO:0006508">
    <property type="term" value="P:proteolysis"/>
    <property type="evidence" value="ECO:0007669"/>
    <property type="project" value="UniProtKB-KW"/>
</dbReference>
<dbReference type="PRINTS" id="PR00862">
    <property type="entry name" value="PROLIGOPTASE"/>
</dbReference>
<dbReference type="AlphaFoldDB" id="A0AAD1FZG1"/>
<protein>
    <submittedName>
        <fullName evidence="7">Peptidase S9</fullName>
    </submittedName>
</protein>
<evidence type="ECO:0000313" key="7">
    <source>
        <dbReference type="EMBL" id="BBE32832.1"/>
    </source>
</evidence>
<evidence type="ECO:0000259" key="6">
    <source>
        <dbReference type="Pfam" id="PF02897"/>
    </source>
</evidence>
<evidence type="ECO:0000256" key="2">
    <source>
        <dbReference type="ARBA" id="ARBA00022670"/>
    </source>
</evidence>
<accession>A0AAD1FZG1</accession>
<dbReference type="Gene3D" id="2.130.10.120">
    <property type="entry name" value="Prolyl oligopeptidase, N-terminal domain"/>
    <property type="match status" value="1"/>
</dbReference>
<feature type="domain" description="Peptidase S9 prolyl oligopeptidase catalytic" evidence="5">
    <location>
        <begin position="488"/>
        <end position="704"/>
    </location>
</feature>
<dbReference type="Proteomes" id="UP000275727">
    <property type="component" value="Chromosome"/>
</dbReference>
<dbReference type="EMBL" id="AP018711">
    <property type="protein sequence ID" value="BBE32832.1"/>
    <property type="molecule type" value="Genomic_DNA"/>
</dbReference>
<dbReference type="KEGG" id="smic:SmB9_04900"/>
<dbReference type="Pfam" id="PF02897">
    <property type="entry name" value="Peptidase_S9_N"/>
    <property type="match status" value="1"/>
</dbReference>
<sequence>MTAAAPLAQTHRTFAQIDRSAMTEFPKPPVAALRPHSFTHHGVTIEDPYAWLRDPGYPEVTDTDVLAYLNAENAYFEAVMAPQKGLIETIFNEMKGRVKDDDASVPQRDGDFLYWYAFDVGAEYRTWYRRPVAGGSDAVILAEPNLAEGHAYFRLGGLAVSPNGRLLAYAVDTNGSERYVLRIRDLETGAELPDVIENWRYGLVWAADSQSFLYTDADENWRSKVIWHHRLGDAQSADRAVYTEEAEEFGVQIGRTQSRQYAVLQTGDHATSEVRLLPTDDFGAEPMLVSPRKADRQYDVDEREGTLYIRVNDTHPNFRIVTAPVSAPDTWSELVAGSDRHYIQSVTSFENLLAIEERVDGLSQIRLHNYESGSQRYIAFPEASFVANLSTNPEYRVDRLRIDYQSMVTPNTVFDYHIEGDRLESLKVREIPSGYDPSQYATERLMAPARDGTLVPVSVVYRRDFVKDGRGPLHVYAYGAYGFAFPPGFSANRLSLLDRGFAYAIAHIRGGDDLGYQWYLDGKLQKRANTFNDFVDVTRFLIDQGFASPGRVTASGGSAGGELMGAIVNQAPELYGAVAAHVPFVDVLNTMLDDTLPLTPGEWPEWGNPIADKAAFDLIRGYSPYDNVKAQAYPALLITGGLNDPRVTYWEPAKWAARLRAAKTDDNVLLLKTNMGAGHGGKSGRYVSLEEDAEEYAFLISQIGQ</sequence>
<evidence type="ECO:0000259" key="5">
    <source>
        <dbReference type="Pfam" id="PF00326"/>
    </source>
</evidence>
<dbReference type="InterPro" id="IPR029058">
    <property type="entry name" value="AB_hydrolase_fold"/>
</dbReference>
<dbReference type="SUPFAM" id="SSF50993">
    <property type="entry name" value="Peptidase/esterase 'gauge' domain"/>
    <property type="match status" value="1"/>
</dbReference>